<dbReference type="EMBL" id="CP003345">
    <property type="protein sequence ID" value="AFM03091.1"/>
    <property type="molecule type" value="Genomic_DNA"/>
</dbReference>
<reference evidence="11" key="1">
    <citation type="submission" date="2012-06" db="EMBL/GenBank/DDBJ databases">
        <title>The complete genome of Flexibacter litoralis DSM 6794.</title>
        <authorList>
            <person name="Lucas S."/>
            <person name="Copeland A."/>
            <person name="Lapidus A."/>
            <person name="Glavina del Rio T."/>
            <person name="Dalin E."/>
            <person name="Tice H."/>
            <person name="Bruce D."/>
            <person name="Goodwin L."/>
            <person name="Pitluck S."/>
            <person name="Peters L."/>
            <person name="Ovchinnikova G."/>
            <person name="Lu M."/>
            <person name="Kyrpides N."/>
            <person name="Mavromatis K."/>
            <person name="Ivanova N."/>
            <person name="Brettin T."/>
            <person name="Detter J.C."/>
            <person name="Han C."/>
            <person name="Larimer F."/>
            <person name="Land M."/>
            <person name="Hauser L."/>
            <person name="Markowitz V."/>
            <person name="Cheng J.-F."/>
            <person name="Hugenholtz P."/>
            <person name="Woyke T."/>
            <person name="Wu D."/>
            <person name="Spring S."/>
            <person name="Lang E."/>
            <person name="Kopitz M."/>
            <person name="Brambilla E."/>
            <person name="Klenk H.-P."/>
            <person name="Eisen J.A."/>
        </authorList>
    </citation>
    <scope>NUCLEOTIDE SEQUENCE [LARGE SCALE GENOMIC DNA]</scope>
    <source>
        <strain evidence="11">ATCC 23117 / DSM 6794 / NBRC 15988 / NCIMB 1366 / Sio-4</strain>
    </source>
</reference>
<dbReference type="Pfam" id="PF21138">
    <property type="entry name" value="SMUBP-2_HCS1_1B"/>
    <property type="match status" value="1"/>
</dbReference>
<dbReference type="GO" id="GO:0003723">
    <property type="term" value="F:RNA binding"/>
    <property type="evidence" value="ECO:0007669"/>
    <property type="project" value="InterPro"/>
</dbReference>
<dbReference type="KEGG" id="fli:Fleli_0627"/>
<evidence type="ECO:0000256" key="1">
    <source>
        <dbReference type="ARBA" id="ARBA00004496"/>
    </source>
</evidence>
<evidence type="ECO:0000256" key="3">
    <source>
        <dbReference type="ARBA" id="ARBA00012551"/>
    </source>
</evidence>
<dbReference type="InterPro" id="IPR048761">
    <property type="entry name" value="SMUBP-2_HCS1_1B"/>
</dbReference>
<evidence type="ECO:0000313" key="11">
    <source>
        <dbReference type="Proteomes" id="UP000006054"/>
    </source>
</evidence>
<dbReference type="GO" id="GO:0043139">
    <property type="term" value="F:5'-3' DNA helicase activity"/>
    <property type="evidence" value="ECO:0007669"/>
    <property type="project" value="TreeGrafter"/>
</dbReference>
<dbReference type="Proteomes" id="UP000006054">
    <property type="component" value="Chromosome"/>
</dbReference>
<dbReference type="Gene3D" id="2.40.30.270">
    <property type="match status" value="1"/>
</dbReference>
<dbReference type="SMART" id="SM00382">
    <property type="entry name" value="AAA"/>
    <property type="match status" value="1"/>
</dbReference>
<dbReference type="InterPro" id="IPR041679">
    <property type="entry name" value="DNA2/NAM7-like_C"/>
</dbReference>
<dbReference type="GO" id="GO:0016787">
    <property type="term" value="F:hydrolase activity"/>
    <property type="evidence" value="ECO:0007669"/>
    <property type="project" value="UniProtKB-KW"/>
</dbReference>
<dbReference type="InterPro" id="IPR047187">
    <property type="entry name" value="SF1_C_Upf1"/>
</dbReference>
<dbReference type="Gene3D" id="3.40.50.300">
    <property type="entry name" value="P-loop containing nucleotide triphosphate hydrolases"/>
    <property type="match status" value="2"/>
</dbReference>
<evidence type="ECO:0000256" key="6">
    <source>
        <dbReference type="ARBA" id="ARBA00022801"/>
    </source>
</evidence>
<dbReference type="InterPro" id="IPR003593">
    <property type="entry name" value="AAA+_ATPase"/>
</dbReference>
<evidence type="ECO:0000256" key="7">
    <source>
        <dbReference type="ARBA" id="ARBA00022806"/>
    </source>
</evidence>
<accession>I4AGK6</accession>
<keyword evidence="7 10" id="KW-0347">Helicase</keyword>
<dbReference type="OrthoDB" id="9757917at2"/>
<keyword evidence="6" id="KW-0378">Hydrolase</keyword>
<evidence type="ECO:0000259" key="9">
    <source>
        <dbReference type="SMART" id="SM00382"/>
    </source>
</evidence>
<dbReference type="Pfam" id="PF13087">
    <property type="entry name" value="AAA_12"/>
    <property type="match status" value="1"/>
</dbReference>
<dbReference type="GO" id="GO:0005737">
    <property type="term" value="C:cytoplasm"/>
    <property type="evidence" value="ECO:0007669"/>
    <property type="project" value="UniProtKB-SubCell"/>
</dbReference>
<dbReference type="GO" id="GO:0005694">
    <property type="term" value="C:chromosome"/>
    <property type="evidence" value="ECO:0007669"/>
    <property type="project" value="UniProtKB-ARBA"/>
</dbReference>
<dbReference type="PATRIC" id="fig|880071.3.peg.594"/>
<dbReference type="PANTHER" id="PTHR43788:SF8">
    <property type="entry name" value="DNA-BINDING PROTEIN SMUBP-2"/>
    <property type="match status" value="1"/>
</dbReference>
<dbReference type="InterPro" id="IPR041677">
    <property type="entry name" value="DNA2/NAM7_AAA_11"/>
</dbReference>
<keyword evidence="4" id="KW-0963">Cytoplasm</keyword>
<comment type="subcellular location">
    <subcellularLocation>
        <location evidence="1">Cytoplasm</location>
    </subcellularLocation>
</comment>
<dbReference type="eggNOG" id="COG0507">
    <property type="taxonomic scope" value="Bacteria"/>
</dbReference>
<dbReference type="AlphaFoldDB" id="I4AGK6"/>
<feature type="domain" description="AAA+ ATPase" evidence="9">
    <location>
        <begin position="210"/>
        <end position="434"/>
    </location>
</feature>
<sequence length="661" mass="75935">MKNSEQQLTHLQELLKIEKREDAAQYQVKIIQAPLAKRRKDGLCWFPVAINDEFVGLGGRWNIDIERTNDKGQPHQLNVGSIVTVFEQKHGLEVDKTNGVVSKVENDKMRIALNNDELPDFLESQSNSIGVYSAFDDSTYREMNHTIEQVKKANNDRLADFREIFLGEKEPVFDKIKEVKTDKNEYSDFENALNHLNESQKNAVQNILRAQDIAIIHGPPGTGKTTTLVAAIVETLKNERQIMVCAPSNTAVDWLTEKLNAQNVKVTRLGHPARVSDTLEHLTLDGKIEKHPDYKYYKSLLKQSEQMRRKALKFKRNFGKQERSERQHMLRDAKRLKQDALKLEEYISKHVLEHSQVLACTLAGSANYMLNHRTFSTLFIDEAAQALEGATWIPILKANRVIMAGDHQQLPPTIKSFEAAKSGLENTLFEKIIKNHPQTANMLSVQYRMNEQIMEFSNQKFYNGNLKAFETNKNHVLYQNLAPVEFVDTAGCGFSEMQNEETLSRYNPEEAKLVVSHLQVLFEEILLKIDNKEIENSKEFIDNFSVGVLSTYKAQVYLLRDLIRKNEVLSNYSNQITIHTVDGFQGQEREVMYISLVRSNEKGEIGFLKDFRRFNVAITRAKKRLVVFGDSATLGSDEFYKDFLDYTESIDAYKSAWEYMV</sequence>
<proteinExistence type="inferred from homology"/>
<dbReference type="GO" id="GO:0005524">
    <property type="term" value="F:ATP binding"/>
    <property type="evidence" value="ECO:0007669"/>
    <property type="project" value="UniProtKB-KW"/>
</dbReference>
<organism evidence="10 11">
    <name type="scientific">Bernardetia litoralis (strain ATCC 23117 / DSM 6794 / NBRC 15988 / NCIMB 1366 / Fx l1 / Sio-4)</name>
    <name type="common">Flexibacter litoralis</name>
    <dbReference type="NCBI Taxonomy" id="880071"/>
    <lineage>
        <taxon>Bacteria</taxon>
        <taxon>Pseudomonadati</taxon>
        <taxon>Bacteroidota</taxon>
        <taxon>Cytophagia</taxon>
        <taxon>Cytophagales</taxon>
        <taxon>Bernardetiaceae</taxon>
        <taxon>Bernardetia</taxon>
    </lineage>
</organism>
<dbReference type="PANTHER" id="PTHR43788">
    <property type="entry name" value="DNA2/NAM7 HELICASE FAMILY MEMBER"/>
    <property type="match status" value="1"/>
</dbReference>
<evidence type="ECO:0000256" key="2">
    <source>
        <dbReference type="ARBA" id="ARBA00007913"/>
    </source>
</evidence>
<dbReference type="InterPro" id="IPR050534">
    <property type="entry name" value="Coronavir_polyprotein_1ab"/>
</dbReference>
<gene>
    <name evidence="10" type="ordered locus">Fleli_0627</name>
</gene>
<dbReference type="SUPFAM" id="SSF52540">
    <property type="entry name" value="P-loop containing nucleoside triphosphate hydrolases"/>
    <property type="match status" value="1"/>
</dbReference>
<dbReference type="Pfam" id="PF13086">
    <property type="entry name" value="AAA_11"/>
    <property type="match status" value="1"/>
</dbReference>
<protein>
    <recommendedName>
        <fullName evidence="3">DNA helicase</fullName>
        <ecNumber evidence="3">3.6.4.12</ecNumber>
    </recommendedName>
</protein>
<dbReference type="CDD" id="cd18808">
    <property type="entry name" value="SF1_C_Upf1"/>
    <property type="match status" value="1"/>
</dbReference>
<evidence type="ECO:0000256" key="8">
    <source>
        <dbReference type="ARBA" id="ARBA00022840"/>
    </source>
</evidence>
<dbReference type="STRING" id="880071.Fleli_0627"/>
<dbReference type="FunFam" id="3.40.50.300:FF:000326">
    <property type="entry name" value="P-loop containing nucleoside triphosphate hydrolase"/>
    <property type="match status" value="1"/>
</dbReference>
<dbReference type="HOGENOM" id="CLU_001666_8_2_10"/>
<keyword evidence="11" id="KW-1185">Reference proteome</keyword>
<evidence type="ECO:0000313" key="10">
    <source>
        <dbReference type="EMBL" id="AFM03091.1"/>
    </source>
</evidence>
<dbReference type="InterPro" id="IPR027417">
    <property type="entry name" value="P-loop_NTPase"/>
</dbReference>
<comment type="similarity">
    <text evidence="2">Belongs to the DNA2/NAM7 helicase family.</text>
</comment>
<dbReference type="EC" id="3.6.4.12" evidence="3"/>
<dbReference type="RefSeq" id="WP_014796550.1">
    <property type="nucleotide sequence ID" value="NC_018018.1"/>
</dbReference>
<dbReference type="eggNOG" id="COG1112">
    <property type="taxonomic scope" value="Bacteria"/>
</dbReference>
<name>I4AGK6_BERLS</name>
<keyword evidence="5" id="KW-0547">Nucleotide-binding</keyword>
<evidence type="ECO:0000256" key="4">
    <source>
        <dbReference type="ARBA" id="ARBA00022490"/>
    </source>
</evidence>
<evidence type="ECO:0000256" key="5">
    <source>
        <dbReference type="ARBA" id="ARBA00022741"/>
    </source>
</evidence>
<keyword evidence="8" id="KW-0067">ATP-binding</keyword>